<evidence type="ECO:0000256" key="7">
    <source>
        <dbReference type="ARBA" id="ARBA00022989"/>
    </source>
</evidence>
<evidence type="ECO:0000256" key="3">
    <source>
        <dbReference type="ARBA" id="ARBA00022448"/>
    </source>
</evidence>
<reference evidence="11" key="1">
    <citation type="submission" date="2020-05" db="EMBL/GenBank/DDBJ databases">
        <authorList>
            <person name="Chiriac C."/>
            <person name="Salcher M."/>
            <person name="Ghai R."/>
            <person name="Kavagutti S V."/>
        </authorList>
    </citation>
    <scope>NUCLEOTIDE SEQUENCE</scope>
</reference>
<dbReference type="InterPro" id="IPR035906">
    <property type="entry name" value="MetI-like_sf"/>
</dbReference>
<keyword evidence="8 9" id="KW-0472">Membrane</keyword>
<evidence type="ECO:0000256" key="8">
    <source>
        <dbReference type="ARBA" id="ARBA00023136"/>
    </source>
</evidence>
<keyword evidence="7 9" id="KW-1133">Transmembrane helix</keyword>
<protein>
    <submittedName>
        <fullName evidence="11">Unannotated protein</fullName>
    </submittedName>
</protein>
<dbReference type="SUPFAM" id="SSF161098">
    <property type="entry name" value="MetI-like"/>
    <property type="match status" value="1"/>
</dbReference>
<dbReference type="NCBIfam" id="TIGR00974">
    <property type="entry name" value="3a0107s02c"/>
    <property type="match status" value="1"/>
</dbReference>
<dbReference type="EMBL" id="CAEZXK010000004">
    <property type="protein sequence ID" value="CAB4681076.1"/>
    <property type="molecule type" value="Genomic_DNA"/>
</dbReference>
<dbReference type="PROSITE" id="PS50928">
    <property type="entry name" value="ABC_TM1"/>
    <property type="match status" value="1"/>
</dbReference>
<dbReference type="Pfam" id="PF00528">
    <property type="entry name" value="BPD_transp_1"/>
    <property type="match status" value="1"/>
</dbReference>
<keyword evidence="6 9" id="KW-0812">Transmembrane</keyword>
<evidence type="ECO:0000259" key="10">
    <source>
        <dbReference type="PROSITE" id="PS50928"/>
    </source>
</evidence>
<dbReference type="InterPro" id="IPR051408">
    <property type="entry name" value="Phosphate_transprt_permease"/>
</dbReference>
<evidence type="ECO:0000313" key="11">
    <source>
        <dbReference type="EMBL" id="CAB4681076.1"/>
    </source>
</evidence>
<comment type="similarity">
    <text evidence="2">Belongs to the binding-protein-dependent transport system permease family. CysTW subfamily.</text>
</comment>
<dbReference type="InterPro" id="IPR005672">
    <property type="entry name" value="Phosphate_PstA"/>
</dbReference>
<evidence type="ECO:0000256" key="2">
    <source>
        <dbReference type="ARBA" id="ARBA00007069"/>
    </source>
</evidence>
<sequence>MEKVAAMPIDPTPVARPKNAEPWKQISLSGIVTIVLASTVPLATGLLAMVLGLRFELALLFVFLPVQLLLGVLAGRRFSGKRGQADAILQIFVIFFAMSVVVLLVSVVWSVVERGSAALSWQFITQNNVYISGQTSLEYGGLGHAIIGTLLIVLLSTIVTVPLGIATAVYLTETTGKTRSTVRTLIQALSGLPSVVAGLFIYAMFIASGLTQYVGWAGSLALIPLMLPTVTRVAEESLLLVPQELRNGALALGSSAWKAFWLVTMPAAKSGLITAVLLGVARIIGETAPLLVTTFAANNTNLNLFDGSIATLPTYLYTFIASNFDTAVQRAWGAAFVILILVAILFIAARVLSRKKTAKKAGKK</sequence>
<proteinExistence type="inferred from homology"/>
<dbReference type="GO" id="GO:0005315">
    <property type="term" value="F:phosphate transmembrane transporter activity"/>
    <property type="evidence" value="ECO:0007669"/>
    <property type="project" value="InterPro"/>
</dbReference>
<keyword evidence="4" id="KW-1003">Cell membrane</keyword>
<comment type="subcellular location">
    <subcellularLocation>
        <location evidence="1">Cell membrane</location>
        <topology evidence="1">Multi-pass membrane protein</topology>
    </subcellularLocation>
</comment>
<feature type="transmembrane region" description="Helical" evidence="9">
    <location>
        <begin position="331"/>
        <end position="353"/>
    </location>
</feature>
<dbReference type="PANTHER" id="PTHR42922">
    <property type="entry name" value="PHOSPHATE TRANSPORT SYSTEM PERMEASE PROTEIN PSTA"/>
    <property type="match status" value="1"/>
</dbReference>
<feature type="transmembrane region" description="Helical" evidence="9">
    <location>
        <begin position="259"/>
        <end position="284"/>
    </location>
</feature>
<dbReference type="CDD" id="cd06261">
    <property type="entry name" value="TM_PBP2"/>
    <property type="match status" value="1"/>
</dbReference>
<feature type="transmembrane region" description="Helical" evidence="9">
    <location>
        <begin position="87"/>
        <end position="112"/>
    </location>
</feature>
<accession>A0A6J6N4J3</accession>
<keyword evidence="5" id="KW-0592">Phosphate transport</keyword>
<dbReference type="InterPro" id="IPR000515">
    <property type="entry name" value="MetI-like"/>
</dbReference>
<dbReference type="GO" id="GO:0005886">
    <property type="term" value="C:plasma membrane"/>
    <property type="evidence" value="ECO:0007669"/>
    <property type="project" value="UniProtKB-SubCell"/>
</dbReference>
<feature type="transmembrane region" description="Helical" evidence="9">
    <location>
        <begin position="145"/>
        <end position="172"/>
    </location>
</feature>
<evidence type="ECO:0000256" key="5">
    <source>
        <dbReference type="ARBA" id="ARBA00022592"/>
    </source>
</evidence>
<feature type="transmembrane region" description="Helical" evidence="9">
    <location>
        <begin position="57"/>
        <end position="75"/>
    </location>
</feature>
<gene>
    <name evidence="11" type="ORF">UFOPK2370_00289</name>
</gene>
<dbReference type="AlphaFoldDB" id="A0A6J6N4J3"/>
<feature type="domain" description="ABC transmembrane type-1" evidence="10">
    <location>
        <begin position="146"/>
        <end position="353"/>
    </location>
</feature>
<evidence type="ECO:0000256" key="9">
    <source>
        <dbReference type="SAM" id="Phobius"/>
    </source>
</evidence>
<dbReference type="PANTHER" id="PTHR42922:SF1">
    <property type="entry name" value="PHOSPHATE TRANSPORT SYSTEM PERMEASE PROTEIN PSTA"/>
    <property type="match status" value="1"/>
</dbReference>
<dbReference type="GO" id="GO:0035435">
    <property type="term" value="P:phosphate ion transmembrane transport"/>
    <property type="evidence" value="ECO:0007669"/>
    <property type="project" value="InterPro"/>
</dbReference>
<dbReference type="Gene3D" id="1.10.3720.10">
    <property type="entry name" value="MetI-like"/>
    <property type="match status" value="1"/>
</dbReference>
<evidence type="ECO:0000256" key="4">
    <source>
        <dbReference type="ARBA" id="ARBA00022475"/>
    </source>
</evidence>
<keyword evidence="3" id="KW-0813">Transport</keyword>
<organism evidence="11">
    <name type="scientific">freshwater metagenome</name>
    <dbReference type="NCBI Taxonomy" id="449393"/>
    <lineage>
        <taxon>unclassified sequences</taxon>
        <taxon>metagenomes</taxon>
        <taxon>ecological metagenomes</taxon>
    </lineage>
</organism>
<evidence type="ECO:0000256" key="6">
    <source>
        <dbReference type="ARBA" id="ARBA00022692"/>
    </source>
</evidence>
<name>A0A6J6N4J3_9ZZZZ</name>
<feature type="transmembrane region" description="Helical" evidence="9">
    <location>
        <begin position="26"/>
        <end position="51"/>
    </location>
</feature>
<feature type="transmembrane region" description="Helical" evidence="9">
    <location>
        <begin position="184"/>
        <end position="207"/>
    </location>
</feature>
<evidence type="ECO:0000256" key="1">
    <source>
        <dbReference type="ARBA" id="ARBA00004651"/>
    </source>
</evidence>